<accession>A0A9J6GUT8</accession>
<protein>
    <submittedName>
        <fullName evidence="2">Uncharacterized protein</fullName>
    </submittedName>
</protein>
<keyword evidence="1" id="KW-1133">Transmembrane helix</keyword>
<dbReference type="VEuPathDB" id="VectorBase:HLOH_040059"/>
<keyword evidence="1" id="KW-0812">Transmembrane</keyword>
<sequence length="154" mass="16393">MKWPQGGGGRLVCLIIDKIQELVELAGKVRWLDFFMTGLFGLFWAARIALSSSSNAVGGTSMFEKACARDSIVGGGMDAGGGAHGAFKKSAGVKLLLWACRAEGSRDPQVRLSPEDEAKRAAEAVHEEDVPRRLCIVNGLVLLVVAGLINGYYA</sequence>
<evidence type="ECO:0000313" key="3">
    <source>
        <dbReference type="Proteomes" id="UP000821853"/>
    </source>
</evidence>
<keyword evidence="3" id="KW-1185">Reference proteome</keyword>
<dbReference type="Proteomes" id="UP000821853">
    <property type="component" value="Unassembled WGS sequence"/>
</dbReference>
<proteinExistence type="predicted"/>
<feature type="transmembrane region" description="Helical" evidence="1">
    <location>
        <begin position="134"/>
        <end position="153"/>
    </location>
</feature>
<comment type="caution">
    <text evidence="2">The sequence shown here is derived from an EMBL/GenBank/DDBJ whole genome shotgun (WGS) entry which is preliminary data.</text>
</comment>
<name>A0A9J6GUT8_HAELO</name>
<evidence type="ECO:0000256" key="1">
    <source>
        <dbReference type="SAM" id="Phobius"/>
    </source>
</evidence>
<reference evidence="2 3" key="1">
    <citation type="journal article" date="2020" name="Cell">
        <title>Large-Scale Comparative Analyses of Tick Genomes Elucidate Their Genetic Diversity and Vector Capacities.</title>
        <authorList>
            <consortium name="Tick Genome and Microbiome Consortium (TIGMIC)"/>
            <person name="Jia N."/>
            <person name="Wang J."/>
            <person name="Shi W."/>
            <person name="Du L."/>
            <person name="Sun Y."/>
            <person name="Zhan W."/>
            <person name="Jiang J.F."/>
            <person name="Wang Q."/>
            <person name="Zhang B."/>
            <person name="Ji P."/>
            <person name="Bell-Sakyi L."/>
            <person name="Cui X.M."/>
            <person name="Yuan T.T."/>
            <person name="Jiang B.G."/>
            <person name="Yang W.F."/>
            <person name="Lam T.T."/>
            <person name="Chang Q.C."/>
            <person name="Ding S.J."/>
            <person name="Wang X.J."/>
            <person name="Zhu J.G."/>
            <person name="Ruan X.D."/>
            <person name="Zhao L."/>
            <person name="Wei J.T."/>
            <person name="Ye R.Z."/>
            <person name="Que T.C."/>
            <person name="Du C.H."/>
            <person name="Zhou Y.H."/>
            <person name="Cheng J.X."/>
            <person name="Dai P.F."/>
            <person name="Guo W.B."/>
            <person name="Han X.H."/>
            <person name="Huang E.J."/>
            <person name="Li L.F."/>
            <person name="Wei W."/>
            <person name="Gao Y.C."/>
            <person name="Liu J.Z."/>
            <person name="Shao H.Z."/>
            <person name="Wang X."/>
            <person name="Wang C.C."/>
            <person name="Yang T.C."/>
            <person name="Huo Q.B."/>
            <person name="Li W."/>
            <person name="Chen H.Y."/>
            <person name="Chen S.E."/>
            <person name="Zhou L.G."/>
            <person name="Ni X.B."/>
            <person name="Tian J.H."/>
            <person name="Sheng Y."/>
            <person name="Liu T."/>
            <person name="Pan Y.S."/>
            <person name="Xia L.Y."/>
            <person name="Li J."/>
            <person name="Zhao F."/>
            <person name="Cao W.C."/>
        </authorList>
    </citation>
    <scope>NUCLEOTIDE SEQUENCE [LARGE SCALE GENOMIC DNA]</scope>
    <source>
        <strain evidence="2">HaeL-2018</strain>
    </source>
</reference>
<dbReference type="AlphaFoldDB" id="A0A9J6GUT8"/>
<organism evidence="2 3">
    <name type="scientific">Haemaphysalis longicornis</name>
    <name type="common">Bush tick</name>
    <dbReference type="NCBI Taxonomy" id="44386"/>
    <lineage>
        <taxon>Eukaryota</taxon>
        <taxon>Metazoa</taxon>
        <taxon>Ecdysozoa</taxon>
        <taxon>Arthropoda</taxon>
        <taxon>Chelicerata</taxon>
        <taxon>Arachnida</taxon>
        <taxon>Acari</taxon>
        <taxon>Parasitiformes</taxon>
        <taxon>Ixodida</taxon>
        <taxon>Ixodoidea</taxon>
        <taxon>Ixodidae</taxon>
        <taxon>Haemaphysalinae</taxon>
        <taxon>Haemaphysalis</taxon>
    </lineage>
</organism>
<dbReference type="EMBL" id="JABSTR010000008">
    <property type="protein sequence ID" value="KAH9378480.1"/>
    <property type="molecule type" value="Genomic_DNA"/>
</dbReference>
<gene>
    <name evidence="2" type="ORF">HPB48_021011</name>
</gene>
<keyword evidence="1" id="KW-0472">Membrane</keyword>
<evidence type="ECO:0000313" key="2">
    <source>
        <dbReference type="EMBL" id="KAH9378480.1"/>
    </source>
</evidence>